<dbReference type="Pfam" id="PF00665">
    <property type="entry name" value="rve"/>
    <property type="match status" value="1"/>
</dbReference>
<dbReference type="HOGENOM" id="CLU_697979_0_0_5"/>
<dbReference type="eggNOG" id="COG3328">
    <property type="taxonomic scope" value="Bacteria"/>
</dbReference>
<dbReference type="eggNOG" id="COG2801">
    <property type="taxonomic scope" value="Bacteria"/>
</dbReference>
<dbReference type="GO" id="GO:0003677">
    <property type="term" value="F:DNA binding"/>
    <property type="evidence" value="ECO:0007669"/>
    <property type="project" value="UniProtKB-KW"/>
</dbReference>
<evidence type="ECO:0000256" key="4">
    <source>
        <dbReference type="ARBA" id="ARBA00023125"/>
    </source>
</evidence>
<dbReference type="InterPro" id="IPR012337">
    <property type="entry name" value="RNaseH-like_sf"/>
</dbReference>
<evidence type="ECO:0000256" key="2">
    <source>
        <dbReference type="ARBA" id="ARBA00010961"/>
    </source>
</evidence>
<dbReference type="Proteomes" id="UP000004688">
    <property type="component" value="Chromosome"/>
</dbReference>
<name>M9RP07_9RHOB</name>
<feature type="region of interest" description="Disordered" evidence="6">
    <location>
        <begin position="218"/>
        <end position="241"/>
    </location>
</feature>
<dbReference type="PANTHER" id="PTHR46889:SF4">
    <property type="entry name" value="TRANSPOSASE INSO FOR INSERTION SEQUENCE ELEMENT IS911B-RELATED"/>
    <property type="match status" value="1"/>
</dbReference>
<reference evidence="8 9" key="1">
    <citation type="journal article" date="2013" name="PLoS ONE">
        <title>Poles Apart: Arctic and Antarctic Octadecabacter strains Share High Genome Plasticity and a New Type of Xanthorhodopsin.</title>
        <authorList>
            <person name="Vollmers J."/>
            <person name="Voget S."/>
            <person name="Dietrich S."/>
            <person name="Gollnow K."/>
            <person name="Smits M."/>
            <person name="Meyer K."/>
            <person name="Brinkhoff T."/>
            <person name="Simon M."/>
            <person name="Daniel R."/>
        </authorList>
    </citation>
    <scope>NUCLEOTIDE SEQUENCE [LARGE SCALE GENOMIC DNA]</scope>
    <source>
        <strain evidence="8 9">238</strain>
    </source>
</reference>
<evidence type="ECO:0000256" key="3">
    <source>
        <dbReference type="ARBA" id="ARBA00022578"/>
    </source>
</evidence>
<protein>
    <recommendedName>
        <fullName evidence="7">Integrase catalytic domain-containing protein</fullName>
    </recommendedName>
</protein>
<dbReference type="Pfam" id="PF00872">
    <property type="entry name" value="Transposase_mut"/>
    <property type="match status" value="1"/>
</dbReference>
<dbReference type="GO" id="GO:0006313">
    <property type="term" value="P:DNA transposition"/>
    <property type="evidence" value="ECO:0007669"/>
    <property type="project" value="InterPro"/>
</dbReference>
<dbReference type="InterPro" id="IPR001207">
    <property type="entry name" value="Transposase_mutator"/>
</dbReference>
<dbReference type="GO" id="GO:0004803">
    <property type="term" value="F:transposase activity"/>
    <property type="evidence" value="ECO:0007669"/>
    <property type="project" value="InterPro"/>
</dbReference>
<evidence type="ECO:0000256" key="1">
    <source>
        <dbReference type="ARBA" id="ARBA00002190"/>
    </source>
</evidence>
<dbReference type="PROSITE" id="PS50994">
    <property type="entry name" value="INTEGRASE"/>
    <property type="match status" value="1"/>
</dbReference>
<dbReference type="InterPro" id="IPR050900">
    <property type="entry name" value="Transposase_IS3/IS150/IS904"/>
</dbReference>
<keyword evidence="3" id="KW-0815">Transposition</keyword>
<dbReference type="SUPFAM" id="SSF53098">
    <property type="entry name" value="Ribonuclease H-like"/>
    <property type="match status" value="1"/>
</dbReference>
<keyword evidence="9" id="KW-1185">Reference proteome</keyword>
<dbReference type="GO" id="GO:0015074">
    <property type="term" value="P:DNA integration"/>
    <property type="evidence" value="ECO:0007669"/>
    <property type="project" value="InterPro"/>
</dbReference>
<dbReference type="InterPro" id="IPR036397">
    <property type="entry name" value="RNaseH_sf"/>
</dbReference>
<keyword evidence="5" id="KW-0233">DNA recombination</keyword>
<accession>M9RP07</accession>
<dbReference type="InterPro" id="IPR001584">
    <property type="entry name" value="Integrase_cat-core"/>
</dbReference>
<organism evidence="8 9">
    <name type="scientific">Octadecabacter arcticus 238</name>
    <dbReference type="NCBI Taxonomy" id="391616"/>
    <lineage>
        <taxon>Bacteria</taxon>
        <taxon>Pseudomonadati</taxon>
        <taxon>Pseudomonadota</taxon>
        <taxon>Alphaproteobacteria</taxon>
        <taxon>Rhodobacterales</taxon>
        <taxon>Roseobacteraceae</taxon>
        <taxon>Octadecabacter</taxon>
    </lineage>
</organism>
<comment type="similarity">
    <text evidence="2">Belongs to the transposase mutator family.</text>
</comment>
<evidence type="ECO:0000259" key="7">
    <source>
        <dbReference type="PROSITE" id="PS50994"/>
    </source>
</evidence>
<feature type="domain" description="Integrase catalytic" evidence="7">
    <location>
        <begin position="25"/>
        <end position="190"/>
    </location>
</feature>
<dbReference type="AlphaFoldDB" id="M9RP07"/>
<sequence length="395" mass="45407">MAAQGEVGERRRQSTHPVYQKPELLAEAPNQVWSWDITKLRGSVKWSYFYLYVILDIFSRRVVGWRVEHAESASQFKELFIDAMEKHEVPRDQLTLHADRGGPMKAKTTALMLVDLGVLKSHSRPHTSNDNPFSEAHFKTLKYQPEFPKNFETIEQARAFCRRFFAWYNQDHHHAGIGLMTPDQIHFGQAQEIYTARQATLDAAFLATPERFVHKPPKPPQIPTAVWINPPKPTEENPSLKSKSHCLKVVDTFRHASVRRALKQAWELDDADKAERLMRNLAQRLELEAPDVSKSILEGLDEILTVVRLGLPVELRRSLASTNIIESMNSVIRQVCRNVKRWRDAKMALRWTGAGMLEAAKGFRRLKAYKQLPILKQALLDHRNTVTLDQIKDVA</sequence>
<evidence type="ECO:0000256" key="5">
    <source>
        <dbReference type="ARBA" id="ARBA00023172"/>
    </source>
</evidence>
<dbReference type="Gene3D" id="3.30.420.10">
    <property type="entry name" value="Ribonuclease H-like superfamily/Ribonuclease H"/>
    <property type="match status" value="1"/>
</dbReference>
<keyword evidence="4" id="KW-0238">DNA-binding</keyword>
<evidence type="ECO:0000313" key="9">
    <source>
        <dbReference type="Proteomes" id="UP000004688"/>
    </source>
</evidence>
<proteinExistence type="inferred from homology"/>
<comment type="function">
    <text evidence="1">Required for the transposition of the insertion element.</text>
</comment>
<evidence type="ECO:0000313" key="8">
    <source>
        <dbReference type="EMBL" id="AGI71510.1"/>
    </source>
</evidence>
<evidence type="ECO:0000256" key="6">
    <source>
        <dbReference type="SAM" id="MobiDB-lite"/>
    </source>
</evidence>
<dbReference type="EMBL" id="CP003742">
    <property type="protein sequence ID" value="AGI71510.1"/>
    <property type="molecule type" value="Genomic_DNA"/>
</dbReference>
<dbReference type="KEGG" id="oar:OA238_c13530"/>
<gene>
    <name evidence="8" type="ORF">OA238_c13530</name>
</gene>
<dbReference type="PANTHER" id="PTHR46889">
    <property type="entry name" value="TRANSPOSASE INSF FOR INSERTION SEQUENCE IS3B-RELATED"/>
    <property type="match status" value="1"/>
</dbReference>